<protein>
    <submittedName>
        <fullName evidence="3">PRELI/MSF1 domain-containing protein</fullName>
    </submittedName>
</protein>
<feature type="domain" description="PRELI/MSF1" evidence="1">
    <location>
        <begin position="1"/>
        <end position="196"/>
    </location>
</feature>
<proteinExistence type="predicted"/>
<organism evidence="2 3">
    <name type="scientific">Parascaris equorum</name>
    <name type="common">Equine roundworm</name>
    <dbReference type="NCBI Taxonomy" id="6256"/>
    <lineage>
        <taxon>Eukaryota</taxon>
        <taxon>Metazoa</taxon>
        <taxon>Ecdysozoa</taxon>
        <taxon>Nematoda</taxon>
        <taxon>Chromadorea</taxon>
        <taxon>Rhabditida</taxon>
        <taxon>Spirurina</taxon>
        <taxon>Ascaridomorpha</taxon>
        <taxon>Ascaridoidea</taxon>
        <taxon>Ascarididae</taxon>
        <taxon>Parascaris</taxon>
    </lineage>
</organism>
<dbReference type="WBParaSite" id="PEQ_0001317001-mRNA-1">
    <property type="protein sequence ID" value="PEQ_0001317001-mRNA-1"/>
    <property type="gene ID" value="PEQ_0001317001"/>
</dbReference>
<evidence type="ECO:0000313" key="3">
    <source>
        <dbReference type="WBParaSite" id="PEQ_0001317001-mRNA-1"/>
    </source>
</evidence>
<reference evidence="3" key="1">
    <citation type="submission" date="2022-11" db="UniProtKB">
        <authorList>
            <consortium name="WormBaseParasite"/>
        </authorList>
    </citation>
    <scope>IDENTIFICATION</scope>
</reference>
<dbReference type="PANTHER" id="PTHR11158">
    <property type="entry name" value="MSF1/PX19 RELATED"/>
    <property type="match status" value="1"/>
</dbReference>
<sequence>MRLWESASHIFPYSLEQVVAVFWDRYPNSKAQHILSEDVIERKIDGNQIRTKKLIVKKGATFLKAAPRWMTRLTSIQVMPTLEESVYDRATRTLTTYTRNISCTSLFNMHERCVYKPVIFEVILRQRLFVCILKVSKAENQRDQQWTIQPRTNLERAVWVNVNYGRIDALIERVLVISFRKSVKRTVIGLTEKLEE</sequence>
<dbReference type="GO" id="GO:0005758">
    <property type="term" value="C:mitochondrial intermembrane space"/>
    <property type="evidence" value="ECO:0007669"/>
    <property type="project" value="InterPro"/>
</dbReference>
<evidence type="ECO:0000313" key="2">
    <source>
        <dbReference type="Proteomes" id="UP000887564"/>
    </source>
</evidence>
<dbReference type="Proteomes" id="UP000887564">
    <property type="component" value="Unplaced"/>
</dbReference>
<dbReference type="AlphaFoldDB" id="A0A914S308"/>
<accession>A0A914S308</accession>
<dbReference type="InterPro" id="IPR006797">
    <property type="entry name" value="PRELI/MSF1_dom"/>
</dbReference>
<dbReference type="InterPro" id="IPR037365">
    <property type="entry name" value="Slowmo/Ups"/>
</dbReference>
<evidence type="ECO:0000259" key="1">
    <source>
        <dbReference type="PROSITE" id="PS50904"/>
    </source>
</evidence>
<dbReference type="Pfam" id="PF04707">
    <property type="entry name" value="PRELI"/>
    <property type="match status" value="1"/>
</dbReference>
<name>A0A914S308_PAREQ</name>
<keyword evidence="2" id="KW-1185">Reference proteome</keyword>
<dbReference type="PROSITE" id="PS50904">
    <property type="entry name" value="PRELI_MSF1"/>
    <property type="match status" value="1"/>
</dbReference>